<feature type="transmembrane region" description="Helical" evidence="1">
    <location>
        <begin position="95"/>
        <end position="124"/>
    </location>
</feature>
<name>A0A3A9ADG6_9FIRM</name>
<keyword evidence="3" id="KW-1185">Reference proteome</keyword>
<feature type="transmembrane region" description="Helical" evidence="1">
    <location>
        <begin position="195"/>
        <end position="212"/>
    </location>
</feature>
<accession>A0A3A9ADG6</accession>
<keyword evidence="1" id="KW-0472">Membrane</keyword>
<organism evidence="2 3">
    <name type="scientific">Parablautia intestinalis</name>
    <dbReference type="NCBI Taxonomy" id="2320100"/>
    <lineage>
        <taxon>Bacteria</taxon>
        <taxon>Bacillati</taxon>
        <taxon>Bacillota</taxon>
        <taxon>Clostridia</taxon>
        <taxon>Lachnospirales</taxon>
        <taxon>Lachnospiraceae</taxon>
        <taxon>Parablautia</taxon>
    </lineage>
</organism>
<gene>
    <name evidence="2" type="ORF">D7V94_16975</name>
</gene>
<evidence type="ECO:0008006" key="4">
    <source>
        <dbReference type="Google" id="ProtNLM"/>
    </source>
</evidence>
<feature type="transmembrane region" description="Helical" evidence="1">
    <location>
        <begin position="14"/>
        <end position="35"/>
    </location>
</feature>
<feature type="transmembrane region" description="Helical" evidence="1">
    <location>
        <begin position="160"/>
        <end position="183"/>
    </location>
</feature>
<dbReference type="Proteomes" id="UP000280696">
    <property type="component" value="Unassembled WGS sequence"/>
</dbReference>
<dbReference type="EMBL" id="RAYQ01000020">
    <property type="protein sequence ID" value="RKI89662.1"/>
    <property type="molecule type" value="Genomic_DNA"/>
</dbReference>
<keyword evidence="1" id="KW-0812">Transmembrane</keyword>
<evidence type="ECO:0000256" key="1">
    <source>
        <dbReference type="SAM" id="Phobius"/>
    </source>
</evidence>
<feature type="transmembrane region" description="Helical" evidence="1">
    <location>
        <begin position="232"/>
        <end position="251"/>
    </location>
</feature>
<dbReference type="AlphaFoldDB" id="A0A3A9ADG6"/>
<dbReference type="OrthoDB" id="9799076at2"/>
<dbReference type="RefSeq" id="WP_120471514.1">
    <property type="nucleotide sequence ID" value="NZ_RAYQ01000020.1"/>
</dbReference>
<keyword evidence="1" id="KW-1133">Transmembrane helix</keyword>
<protein>
    <recommendedName>
        <fullName evidence="4">ABC transporter permease</fullName>
    </recommendedName>
</protein>
<feature type="transmembrane region" description="Helical" evidence="1">
    <location>
        <begin position="47"/>
        <end position="74"/>
    </location>
</feature>
<evidence type="ECO:0000313" key="2">
    <source>
        <dbReference type="EMBL" id="RKI89662.1"/>
    </source>
</evidence>
<proteinExistence type="predicted"/>
<reference evidence="2 3" key="1">
    <citation type="submission" date="2018-09" db="EMBL/GenBank/DDBJ databases">
        <title>Murine metabolic-syndrome-specific gut microbial biobank.</title>
        <authorList>
            <person name="Liu C."/>
        </authorList>
    </citation>
    <scope>NUCLEOTIDE SEQUENCE [LARGE SCALE GENOMIC DNA]</scope>
    <source>
        <strain evidence="2 3">0.1xD8-82</strain>
    </source>
</reference>
<sequence>MDMKFLREDIKRSFSNLGFFAGFFGLGALLTYNFVTESLHSGSPYYAIVNILAVSDFTVFLPVFPVLGYASRFCREYESGYYRLILARMKPQKFAAVRVISVAMSGGTVVALPYLFICLLAVALEMPGLADMNSLGLDASGVNVLKIPEDIEMAKIGMTYGIGVMVALKVLLGLLFGAAWALVGLAFAVWMPNQYVALVAPFVLYQSLYILMPNHLNPAVLVRGDDTGHLLSAALECVWLLAAGAVSMAGFKRRCRDA</sequence>
<comment type="caution">
    <text evidence="2">The sequence shown here is derived from an EMBL/GenBank/DDBJ whole genome shotgun (WGS) entry which is preliminary data.</text>
</comment>
<evidence type="ECO:0000313" key="3">
    <source>
        <dbReference type="Proteomes" id="UP000280696"/>
    </source>
</evidence>